<dbReference type="GO" id="GO:0006302">
    <property type="term" value="P:double-strand break repair"/>
    <property type="evidence" value="ECO:0007669"/>
    <property type="project" value="TreeGrafter"/>
</dbReference>
<dbReference type="PANTHER" id="PTHR10133:SF27">
    <property type="entry name" value="DNA POLYMERASE NU"/>
    <property type="match status" value="1"/>
</dbReference>
<dbReference type="SMART" id="SM00482">
    <property type="entry name" value="POLAc"/>
    <property type="match status" value="1"/>
</dbReference>
<dbReference type="GO" id="GO:0008409">
    <property type="term" value="F:5'-3' exonuclease activity"/>
    <property type="evidence" value="ECO:0007669"/>
    <property type="project" value="InterPro"/>
</dbReference>
<evidence type="ECO:0000256" key="12">
    <source>
        <dbReference type="ARBA" id="ARBA00023125"/>
    </source>
</evidence>
<comment type="similarity">
    <text evidence="1 17">Belongs to the DNA polymerase type-A family.</text>
</comment>
<dbReference type="InterPro" id="IPR036279">
    <property type="entry name" value="5-3_exonuclease_C_sf"/>
</dbReference>
<evidence type="ECO:0000313" key="21">
    <source>
        <dbReference type="EMBL" id="GFG90341.1"/>
    </source>
</evidence>
<dbReference type="FunFam" id="1.10.150.20:FF:000002">
    <property type="entry name" value="DNA polymerase I"/>
    <property type="match status" value="1"/>
</dbReference>
<reference evidence="21 22" key="1">
    <citation type="journal article" date="2019" name="Emerg. Microbes Infect.">
        <title>Comprehensive subspecies identification of 175 nontuberculous mycobacteria species based on 7547 genomic profiles.</title>
        <authorList>
            <person name="Matsumoto Y."/>
            <person name="Kinjo T."/>
            <person name="Motooka D."/>
            <person name="Nabeya D."/>
            <person name="Jung N."/>
            <person name="Uechi K."/>
            <person name="Horii T."/>
            <person name="Iida T."/>
            <person name="Fujita J."/>
            <person name="Nakamura S."/>
        </authorList>
    </citation>
    <scope>NUCLEOTIDE SEQUENCE [LARGE SCALE GENOMIC DNA]</scope>
    <source>
        <strain evidence="21 22">JCM 30725</strain>
    </source>
</reference>
<evidence type="ECO:0000256" key="9">
    <source>
        <dbReference type="ARBA" id="ARBA00022801"/>
    </source>
</evidence>
<dbReference type="Gene3D" id="3.40.50.1010">
    <property type="entry name" value="5'-nuclease"/>
    <property type="match status" value="1"/>
</dbReference>
<dbReference type="Pfam" id="PF01367">
    <property type="entry name" value="5_3_exonuc"/>
    <property type="match status" value="1"/>
</dbReference>
<evidence type="ECO:0000259" key="19">
    <source>
        <dbReference type="SMART" id="SM00475"/>
    </source>
</evidence>
<evidence type="ECO:0000256" key="6">
    <source>
        <dbReference type="ARBA" id="ARBA00022705"/>
    </source>
</evidence>
<dbReference type="GO" id="GO:0003887">
    <property type="term" value="F:DNA-directed DNA polymerase activity"/>
    <property type="evidence" value="ECO:0007669"/>
    <property type="project" value="UniProtKB-UniRule"/>
</dbReference>
<sequence length="900" mass="98586">MSAASDSQAKPTLMLLDGNSLAFRAFYALPAENFKTRGGLTTNAVYGFTAMLINLLRDEAPTHIAAAFDVSRQTFRSERYPEYKANRSATPDEFHGQIDITKEVLNALGITVLSEPGFEADDIIATLATQAENEGYRVLVVTGDRDSLQLVSDDVTVLYPRKGVSELTRFTPEAVFEKYGLTPRQYPDFAALRGDPSDNLPGIPGVGEKTASKWIIEYGSLQSLVDNVDSVRGKVGDALRAHVANVVLNRDLTELVKDVPLAQTPDTLRLQPWDRDQIHRLFDDLEFRVLRDRLFDTLAAVEPEVEEGFDVRGGALEPGTVSQWLAEHAADGRRAGLTVVGTHLPHGGDATALAIAAADGEGAYIDTATLTPEDDAALGAWLADPDKPKALHEAKLAIHDLAGRGWALNGVTSDTALAAYLVRPGQRSFTLDDLSLRYLRRELRAETAEQQQLSLLDDVDGVDEQAVQTTILRARAVVDLADALDTELERIESTALLRDMELPVQQVLADMEAAGIAVDLDKLTELQSEFANQIRDAAEAAYAVIGKQINLGSPKQLQVVLFDELGMPKTKRTKTGYTTDADALQSLFDKTGHPFLQHLLTHRDVTRLKVTVDGLLNAVAADGRIHTTFNQTIAATGRLSSTEPNLQNIPIRTEAGRRIRDAFIVGRGYAELMTADYSQIEMRIMAHLSRDEGLIEAFNTGEDLHSFVASRAFSVQINEVTAELRRRVKAMSYGLAYGLSAYGLSAQLKISTEEAKDQMDQYFARFGGVRDYLLNIVEQARKDGYTSTVLGRRRYLPELDSSNRQVREAAERAALNAPIQGSAADIIKVAMIEVAKALKEAGLASRLLLQVHDELLIEIAPGERDQVEKLVRDKMGSAYPLDVPLEVSVGYGRSWDAAAH</sequence>
<dbReference type="FunFam" id="1.20.1060.10:FF:000001">
    <property type="entry name" value="DNA polymerase I"/>
    <property type="match status" value="1"/>
</dbReference>
<keyword evidence="10" id="KW-0269">Exonuclease</keyword>
<dbReference type="GO" id="GO:0008408">
    <property type="term" value="F:3'-5' exonuclease activity"/>
    <property type="evidence" value="ECO:0007669"/>
    <property type="project" value="InterPro"/>
</dbReference>
<evidence type="ECO:0000256" key="14">
    <source>
        <dbReference type="ARBA" id="ARBA00049244"/>
    </source>
</evidence>
<keyword evidence="13 17" id="KW-0234">DNA repair</keyword>
<dbReference type="InterPro" id="IPR012337">
    <property type="entry name" value="RNaseH-like_sf"/>
</dbReference>
<dbReference type="Pfam" id="PF02739">
    <property type="entry name" value="5_3_exonuc_N"/>
    <property type="match status" value="1"/>
</dbReference>
<evidence type="ECO:0000256" key="17">
    <source>
        <dbReference type="RuleBase" id="RU004460"/>
    </source>
</evidence>
<keyword evidence="11 17" id="KW-0239">DNA-directed DNA polymerase</keyword>
<dbReference type="SUPFAM" id="SSF88723">
    <property type="entry name" value="PIN domain-like"/>
    <property type="match status" value="1"/>
</dbReference>
<accession>A0A7I9YNU9</accession>
<evidence type="ECO:0000259" key="20">
    <source>
        <dbReference type="SMART" id="SM00482"/>
    </source>
</evidence>
<evidence type="ECO:0000256" key="10">
    <source>
        <dbReference type="ARBA" id="ARBA00022839"/>
    </source>
</evidence>
<comment type="catalytic activity">
    <reaction evidence="14 17">
        <text>DNA(n) + a 2'-deoxyribonucleoside 5'-triphosphate = DNA(n+1) + diphosphate</text>
        <dbReference type="Rhea" id="RHEA:22508"/>
        <dbReference type="Rhea" id="RHEA-COMP:17339"/>
        <dbReference type="Rhea" id="RHEA-COMP:17340"/>
        <dbReference type="ChEBI" id="CHEBI:33019"/>
        <dbReference type="ChEBI" id="CHEBI:61560"/>
        <dbReference type="ChEBI" id="CHEBI:173112"/>
        <dbReference type="EC" id="2.7.7.7"/>
    </reaction>
</comment>
<dbReference type="SMART" id="SM00475">
    <property type="entry name" value="53EXOc"/>
    <property type="match status" value="1"/>
</dbReference>
<name>A0A7I9YNU9_MYCBU</name>
<keyword evidence="22" id="KW-1185">Reference proteome</keyword>
<dbReference type="NCBIfam" id="NF004397">
    <property type="entry name" value="PRK05755.1"/>
    <property type="match status" value="1"/>
</dbReference>
<evidence type="ECO:0000256" key="4">
    <source>
        <dbReference type="ARBA" id="ARBA00022679"/>
    </source>
</evidence>
<keyword evidence="8 17" id="KW-0227">DNA damage</keyword>
<dbReference type="NCBIfam" id="TIGR00593">
    <property type="entry name" value="pola"/>
    <property type="match status" value="1"/>
</dbReference>
<dbReference type="Gene3D" id="1.10.150.20">
    <property type="entry name" value="5' to 3' exonuclease, C-terminal subdomain"/>
    <property type="match status" value="2"/>
</dbReference>
<dbReference type="InterPro" id="IPR029060">
    <property type="entry name" value="PIN-like_dom_sf"/>
</dbReference>
<dbReference type="Proteomes" id="UP000465360">
    <property type="component" value="Unassembled WGS sequence"/>
</dbReference>
<dbReference type="Pfam" id="PF00476">
    <property type="entry name" value="DNA_pol_A"/>
    <property type="match status" value="1"/>
</dbReference>
<proteinExistence type="inferred from homology"/>
<dbReference type="InterPro" id="IPR002562">
    <property type="entry name" value="3'-5'_exonuclease_dom"/>
</dbReference>
<feature type="domain" description="5'-3' exonuclease" evidence="19">
    <location>
        <begin position="9"/>
        <end position="271"/>
    </location>
</feature>
<keyword evidence="7" id="KW-0540">Nuclease</keyword>
<dbReference type="EMBL" id="BLKZ01000001">
    <property type="protein sequence ID" value="GFG90341.1"/>
    <property type="molecule type" value="Genomic_DNA"/>
</dbReference>
<dbReference type="FunFam" id="1.10.150.20:FF:000003">
    <property type="entry name" value="DNA polymerase I"/>
    <property type="match status" value="1"/>
</dbReference>
<dbReference type="Gene3D" id="3.30.420.10">
    <property type="entry name" value="Ribonuclease H-like superfamily/Ribonuclease H"/>
    <property type="match status" value="1"/>
</dbReference>
<gene>
    <name evidence="17 21" type="primary">polA</name>
    <name evidence="21" type="ORF">MBOU_23830</name>
</gene>
<dbReference type="FunFam" id="3.40.50.1010:FF:000001">
    <property type="entry name" value="DNA polymerase I"/>
    <property type="match status" value="1"/>
</dbReference>
<dbReference type="SUPFAM" id="SSF53098">
    <property type="entry name" value="Ribonuclease H-like"/>
    <property type="match status" value="1"/>
</dbReference>
<evidence type="ECO:0000256" key="2">
    <source>
        <dbReference type="ARBA" id="ARBA00012417"/>
    </source>
</evidence>
<dbReference type="CDD" id="cd09859">
    <property type="entry name" value="PIN_53EXO"/>
    <property type="match status" value="1"/>
</dbReference>
<dbReference type="SUPFAM" id="SSF47807">
    <property type="entry name" value="5' to 3' exonuclease, C-terminal subdomain"/>
    <property type="match status" value="1"/>
</dbReference>
<dbReference type="InterPro" id="IPR020045">
    <property type="entry name" value="DNA_polI_H3TH"/>
</dbReference>
<evidence type="ECO:0000259" key="18">
    <source>
        <dbReference type="SMART" id="SM00474"/>
    </source>
</evidence>
<dbReference type="Gene3D" id="3.30.70.370">
    <property type="match status" value="1"/>
</dbReference>
<dbReference type="InterPro" id="IPR008918">
    <property type="entry name" value="HhH2"/>
</dbReference>
<dbReference type="InterPro" id="IPR002298">
    <property type="entry name" value="DNA_polymerase_A"/>
</dbReference>
<keyword evidence="12 17" id="KW-0238">DNA-binding</keyword>
<dbReference type="AlphaFoldDB" id="A0A7I9YNU9"/>
<dbReference type="PROSITE" id="PS00447">
    <property type="entry name" value="DNA_POLYMERASE_A"/>
    <property type="match status" value="1"/>
</dbReference>
<dbReference type="InterPro" id="IPR020046">
    <property type="entry name" value="5-3_exonucl_a-hlix_arch_N"/>
</dbReference>
<evidence type="ECO:0000256" key="1">
    <source>
        <dbReference type="ARBA" id="ARBA00007705"/>
    </source>
</evidence>
<dbReference type="CDD" id="cd06140">
    <property type="entry name" value="DNA_polA_I_Bacillus_like_exo"/>
    <property type="match status" value="1"/>
</dbReference>
<evidence type="ECO:0000256" key="13">
    <source>
        <dbReference type="ARBA" id="ARBA00023204"/>
    </source>
</evidence>
<keyword evidence="5 17" id="KW-0548">Nucleotidyltransferase</keyword>
<dbReference type="CDD" id="cd08637">
    <property type="entry name" value="DNA_pol_A_pol_I_C"/>
    <property type="match status" value="1"/>
</dbReference>
<dbReference type="InterPro" id="IPR001098">
    <property type="entry name" value="DNA-dir_DNA_pol_A_palm_dom"/>
</dbReference>
<dbReference type="CDD" id="cd09898">
    <property type="entry name" value="H3TH_53EXO"/>
    <property type="match status" value="1"/>
</dbReference>
<feature type="domain" description="DNA-directed DNA polymerase family A palm" evidence="20">
    <location>
        <begin position="656"/>
        <end position="863"/>
    </location>
</feature>
<dbReference type="Gene3D" id="1.20.1060.10">
    <property type="entry name" value="Taq DNA Polymerase, Chain T, domain 4"/>
    <property type="match status" value="1"/>
</dbReference>
<dbReference type="EC" id="2.7.7.7" evidence="2 16"/>
<dbReference type="InterPro" id="IPR043502">
    <property type="entry name" value="DNA/RNA_pol_sf"/>
</dbReference>
<dbReference type="InterPro" id="IPR002421">
    <property type="entry name" value="5-3_exonuclease"/>
</dbReference>
<protein>
    <recommendedName>
        <fullName evidence="3 16">DNA polymerase I</fullName>
        <ecNumber evidence="2 16">2.7.7.7</ecNumber>
    </recommendedName>
</protein>
<dbReference type="GO" id="GO:0003677">
    <property type="term" value="F:DNA binding"/>
    <property type="evidence" value="ECO:0007669"/>
    <property type="project" value="UniProtKB-UniRule"/>
</dbReference>
<dbReference type="Pfam" id="PF22619">
    <property type="entry name" value="DNA_polI_exo1"/>
    <property type="match status" value="1"/>
</dbReference>
<feature type="domain" description="3'-5' exonuclease" evidence="18">
    <location>
        <begin position="312"/>
        <end position="489"/>
    </location>
</feature>
<comment type="function">
    <text evidence="15">In addition to polymerase activity, this DNA polymerase exhibits 3'-5' and 5'-3' exonuclease activity.</text>
</comment>
<dbReference type="SUPFAM" id="SSF56672">
    <property type="entry name" value="DNA/RNA polymerases"/>
    <property type="match status" value="1"/>
</dbReference>
<dbReference type="PANTHER" id="PTHR10133">
    <property type="entry name" value="DNA POLYMERASE I"/>
    <property type="match status" value="1"/>
</dbReference>
<organism evidence="21 22">
    <name type="scientific">Mycobacterium bourgelatii</name>
    <dbReference type="NCBI Taxonomy" id="1273442"/>
    <lineage>
        <taxon>Bacteria</taxon>
        <taxon>Bacillati</taxon>
        <taxon>Actinomycetota</taxon>
        <taxon>Actinomycetes</taxon>
        <taxon>Mycobacteriales</taxon>
        <taxon>Mycobacteriaceae</taxon>
        <taxon>Mycobacterium</taxon>
    </lineage>
</organism>
<evidence type="ECO:0000256" key="3">
    <source>
        <dbReference type="ARBA" id="ARBA00020311"/>
    </source>
</evidence>
<dbReference type="SMART" id="SM00474">
    <property type="entry name" value="35EXOc"/>
    <property type="match status" value="1"/>
</dbReference>
<dbReference type="InterPro" id="IPR019760">
    <property type="entry name" value="DNA-dir_DNA_pol_A_CS"/>
</dbReference>
<keyword evidence="6 17" id="KW-0235">DNA replication</keyword>
<evidence type="ECO:0000256" key="5">
    <source>
        <dbReference type="ARBA" id="ARBA00022695"/>
    </source>
</evidence>
<keyword evidence="4 17" id="KW-0808">Transferase</keyword>
<evidence type="ECO:0000256" key="11">
    <source>
        <dbReference type="ARBA" id="ARBA00022932"/>
    </source>
</evidence>
<evidence type="ECO:0000256" key="7">
    <source>
        <dbReference type="ARBA" id="ARBA00022722"/>
    </source>
</evidence>
<dbReference type="SMART" id="SM00279">
    <property type="entry name" value="HhH2"/>
    <property type="match status" value="1"/>
</dbReference>
<dbReference type="PRINTS" id="PR00868">
    <property type="entry name" value="DNAPOLI"/>
</dbReference>
<evidence type="ECO:0000256" key="15">
    <source>
        <dbReference type="ARBA" id="ARBA00053603"/>
    </source>
</evidence>
<evidence type="ECO:0000256" key="8">
    <source>
        <dbReference type="ARBA" id="ARBA00022763"/>
    </source>
</evidence>
<comment type="caution">
    <text evidence="21">The sequence shown here is derived from an EMBL/GenBank/DDBJ whole genome shotgun (WGS) entry which is preliminary data.</text>
</comment>
<dbReference type="InterPro" id="IPR036397">
    <property type="entry name" value="RNaseH_sf"/>
</dbReference>
<dbReference type="InterPro" id="IPR054690">
    <property type="entry name" value="DNA_polI_exonuclease"/>
</dbReference>
<dbReference type="GO" id="GO:0006261">
    <property type="term" value="P:DNA-templated DNA replication"/>
    <property type="evidence" value="ECO:0007669"/>
    <property type="project" value="UniProtKB-UniRule"/>
</dbReference>
<dbReference type="InterPro" id="IPR018320">
    <property type="entry name" value="DNA_polymerase_1"/>
</dbReference>
<evidence type="ECO:0000256" key="16">
    <source>
        <dbReference type="NCBIfam" id="TIGR00593"/>
    </source>
</evidence>
<evidence type="ECO:0000313" key="22">
    <source>
        <dbReference type="Proteomes" id="UP000465360"/>
    </source>
</evidence>
<keyword evidence="9" id="KW-0378">Hydrolase</keyword>